<gene>
    <name evidence="8" type="primary">tilS</name>
    <name evidence="10" type="ORF">EDC52_11111</name>
</gene>
<name>A0A4R3YM59_9GAMM</name>
<evidence type="ECO:0000256" key="4">
    <source>
        <dbReference type="ARBA" id="ARBA00022694"/>
    </source>
</evidence>
<dbReference type="Gene3D" id="1.20.59.20">
    <property type="match status" value="1"/>
</dbReference>
<dbReference type="NCBIfam" id="NF007942">
    <property type="entry name" value="PRK10660.1"/>
    <property type="match status" value="1"/>
</dbReference>
<dbReference type="PANTHER" id="PTHR43033:SF1">
    <property type="entry name" value="TRNA(ILE)-LYSIDINE SYNTHASE-RELATED"/>
    <property type="match status" value="1"/>
</dbReference>
<dbReference type="Proteomes" id="UP000295719">
    <property type="component" value="Unassembled WGS sequence"/>
</dbReference>
<dbReference type="NCBIfam" id="TIGR02433">
    <property type="entry name" value="lysidine_TilS_C"/>
    <property type="match status" value="1"/>
</dbReference>
<reference evidence="10 11" key="1">
    <citation type="submission" date="2019-03" db="EMBL/GenBank/DDBJ databases">
        <title>Genomic Encyclopedia of Type Strains, Phase IV (KMG-IV): sequencing the most valuable type-strain genomes for metagenomic binning, comparative biology and taxonomic classification.</title>
        <authorList>
            <person name="Goeker M."/>
        </authorList>
    </citation>
    <scope>NUCLEOTIDE SEQUENCE [LARGE SCALE GENOMIC DNA]</scope>
    <source>
        <strain evidence="10 11">DSM 19580</strain>
    </source>
</reference>
<dbReference type="Pfam" id="PF01171">
    <property type="entry name" value="ATP_bind_3"/>
    <property type="match status" value="1"/>
</dbReference>
<feature type="binding site" evidence="8">
    <location>
        <begin position="28"/>
        <end position="33"/>
    </location>
    <ligand>
        <name>ATP</name>
        <dbReference type="ChEBI" id="CHEBI:30616"/>
    </ligand>
</feature>
<dbReference type="NCBIfam" id="TIGR02432">
    <property type="entry name" value="lysidine_TilS_N"/>
    <property type="match status" value="1"/>
</dbReference>
<keyword evidence="2 8" id="KW-0963">Cytoplasm</keyword>
<protein>
    <recommendedName>
        <fullName evidence="8">tRNA(Ile)-lysidine synthase</fullName>
        <ecNumber evidence="8">6.3.4.19</ecNumber>
    </recommendedName>
    <alternativeName>
        <fullName evidence="8">tRNA(Ile)-2-lysyl-cytidine synthase</fullName>
    </alternativeName>
    <alternativeName>
        <fullName evidence="8">tRNA(Ile)-lysidine synthetase</fullName>
    </alternativeName>
</protein>
<dbReference type="GO" id="GO:0005737">
    <property type="term" value="C:cytoplasm"/>
    <property type="evidence" value="ECO:0007669"/>
    <property type="project" value="UniProtKB-SubCell"/>
</dbReference>
<dbReference type="SUPFAM" id="SSF82829">
    <property type="entry name" value="MesJ substrate recognition domain-like"/>
    <property type="match status" value="1"/>
</dbReference>
<comment type="domain">
    <text evidence="8">The N-terminal region contains the highly conserved SGGXDS motif, predicted to be a P-loop motif involved in ATP binding.</text>
</comment>
<keyword evidence="6 8" id="KW-0067">ATP-binding</keyword>
<evidence type="ECO:0000256" key="7">
    <source>
        <dbReference type="ARBA" id="ARBA00048539"/>
    </source>
</evidence>
<dbReference type="GO" id="GO:0005524">
    <property type="term" value="F:ATP binding"/>
    <property type="evidence" value="ECO:0007669"/>
    <property type="project" value="UniProtKB-UniRule"/>
</dbReference>
<keyword evidence="5 8" id="KW-0547">Nucleotide-binding</keyword>
<dbReference type="SMART" id="SM00977">
    <property type="entry name" value="TilS_C"/>
    <property type="match status" value="1"/>
</dbReference>
<sequence>MKPEALHPLVRHVDRLIRGKRQLVVAYSGGLDSTVLLDMLYRSQQSSPQATGLRAVHIHHGLSQLADDWLVHCRHQCLLRQIPFTALRVEVNRQQGGVEAAARSARYAALGESLMPGEVLLTAQHQDDQAETLLLALKRGSGPAGLSSMPATAMLRQHALLRPLLDISREQLEAYARHYQLSWIEDDSNADDRFDRNFLRLQVMPLLQQRWPQFNQSVSRSAQLCAEQEALLDELLSETLSSLIQQDGSVSIAPMLTMNAPRRAALLRRWLSSAGVRMPSRTQLERLWNEVALSRADASPRLQLGHHQVRRFRDSLYLLQLWPSLKHQVLPWSEWPQPLKLPQDLGIISVSGPDTGQWVRAPAHTETVSIRFDHSGPLYIVGRHHRRPIKKIWQERGIAPWLRERTPMLFYNQQLIAVLGVFVTRDGEGRQGRKGCGVVWQQQDSQW</sequence>
<dbReference type="GO" id="GO:0032267">
    <property type="term" value="F:tRNA(Ile)-lysidine synthase activity"/>
    <property type="evidence" value="ECO:0007669"/>
    <property type="project" value="UniProtKB-EC"/>
</dbReference>
<dbReference type="OrthoDB" id="9807403at2"/>
<organism evidence="10 11">
    <name type="scientific">Biostraticola tofi</name>
    <dbReference type="NCBI Taxonomy" id="466109"/>
    <lineage>
        <taxon>Bacteria</taxon>
        <taxon>Pseudomonadati</taxon>
        <taxon>Pseudomonadota</taxon>
        <taxon>Gammaproteobacteria</taxon>
        <taxon>Enterobacterales</taxon>
        <taxon>Bruguierivoracaceae</taxon>
        <taxon>Biostraticola</taxon>
    </lineage>
</organism>
<dbReference type="InterPro" id="IPR012795">
    <property type="entry name" value="tRNA_Ile_lys_synt_N"/>
</dbReference>
<evidence type="ECO:0000256" key="3">
    <source>
        <dbReference type="ARBA" id="ARBA00022598"/>
    </source>
</evidence>
<keyword evidence="11" id="KW-1185">Reference proteome</keyword>
<dbReference type="InterPro" id="IPR014729">
    <property type="entry name" value="Rossmann-like_a/b/a_fold"/>
</dbReference>
<evidence type="ECO:0000256" key="2">
    <source>
        <dbReference type="ARBA" id="ARBA00022490"/>
    </source>
</evidence>
<dbReference type="SUPFAM" id="SSF56037">
    <property type="entry name" value="PheT/TilS domain"/>
    <property type="match status" value="1"/>
</dbReference>
<evidence type="ECO:0000256" key="6">
    <source>
        <dbReference type="ARBA" id="ARBA00022840"/>
    </source>
</evidence>
<keyword evidence="4 8" id="KW-0819">tRNA processing</keyword>
<evidence type="ECO:0000256" key="5">
    <source>
        <dbReference type="ARBA" id="ARBA00022741"/>
    </source>
</evidence>
<comment type="similarity">
    <text evidence="8">Belongs to the tRNA(Ile)-lysidine synthase family.</text>
</comment>
<comment type="subcellular location">
    <subcellularLocation>
        <location evidence="1 8">Cytoplasm</location>
    </subcellularLocation>
</comment>
<comment type="caution">
    <text evidence="10">The sequence shown here is derived from an EMBL/GenBank/DDBJ whole genome shotgun (WGS) entry which is preliminary data.</text>
</comment>
<comment type="function">
    <text evidence="8">Ligates lysine onto the cytidine present at position 34 of the AUA codon-specific tRNA(Ile) that contains the anticodon CAU, in an ATP-dependent manner. Cytidine is converted to lysidine, thus changing the amino acid specificity of the tRNA from methionine to isoleucine.</text>
</comment>
<keyword evidence="3 8" id="KW-0436">Ligase</keyword>
<dbReference type="EC" id="6.3.4.19" evidence="8"/>
<dbReference type="PANTHER" id="PTHR43033">
    <property type="entry name" value="TRNA(ILE)-LYSIDINE SYNTHASE-RELATED"/>
    <property type="match status" value="1"/>
</dbReference>
<dbReference type="RefSeq" id="WP_131867055.1">
    <property type="nucleotide sequence ID" value="NZ_SMCR01000011.1"/>
</dbReference>
<evidence type="ECO:0000256" key="8">
    <source>
        <dbReference type="HAMAP-Rule" id="MF_01161"/>
    </source>
</evidence>
<evidence type="ECO:0000259" key="9">
    <source>
        <dbReference type="SMART" id="SM00977"/>
    </source>
</evidence>
<feature type="domain" description="Lysidine-tRNA(Ile) synthetase C-terminal" evidence="9">
    <location>
        <begin position="368"/>
        <end position="440"/>
    </location>
</feature>
<accession>A0A4R3YM59</accession>
<evidence type="ECO:0000313" key="11">
    <source>
        <dbReference type="Proteomes" id="UP000295719"/>
    </source>
</evidence>
<dbReference type="InterPro" id="IPR012094">
    <property type="entry name" value="tRNA_Ile_lys_synt"/>
</dbReference>
<dbReference type="Gene3D" id="3.40.50.620">
    <property type="entry name" value="HUPs"/>
    <property type="match status" value="1"/>
</dbReference>
<dbReference type="CDD" id="cd01992">
    <property type="entry name" value="TilS_N"/>
    <property type="match status" value="1"/>
</dbReference>
<dbReference type="Pfam" id="PF09179">
    <property type="entry name" value="TilS"/>
    <property type="match status" value="1"/>
</dbReference>
<dbReference type="InterPro" id="IPR012796">
    <property type="entry name" value="Lysidine-tRNA-synth_C"/>
</dbReference>
<dbReference type="Pfam" id="PF11734">
    <property type="entry name" value="TilS_C"/>
    <property type="match status" value="1"/>
</dbReference>
<dbReference type="EMBL" id="SMCR01000011">
    <property type="protein sequence ID" value="TCV92568.1"/>
    <property type="molecule type" value="Genomic_DNA"/>
</dbReference>
<comment type="catalytic activity">
    <reaction evidence="7 8">
        <text>cytidine(34) in tRNA(Ile2) + L-lysine + ATP = lysidine(34) in tRNA(Ile2) + AMP + diphosphate + H(+)</text>
        <dbReference type="Rhea" id="RHEA:43744"/>
        <dbReference type="Rhea" id="RHEA-COMP:10625"/>
        <dbReference type="Rhea" id="RHEA-COMP:10670"/>
        <dbReference type="ChEBI" id="CHEBI:15378"/>
        <dbReference type="ChEBI" id="CHEBI:30616"/>
        <dbReference type="ChEBI" id="CHEBI:32551"/>
        <dbReference type="ChEBI" id="CHEBI:33019"/>
        <dbReference type="ChEBI" id="CHEBI:82748"/>
        <dbReference type="ChEBI" id="CHEBI:83665"/>
        <dbReference type="ChEBI" id="CHEBI:456215"/>
        <dbReference type="EC" id="6.3.4.19"/>
    </reaction>
</comment>
<dbReference type="InterPro" id="IPR011063">
    <property type="entry name" value="TilS/TtcA_N"/>
</dbReference>
<dbReference type="HAMAP" id="MF_01161">
    <property type="entry name" value="tRNA_Ile_lys_synt"/>
    <property type="match status" value="1"/>
</dbReference>
<evidence type="ECO:0000256" key="1">
    <source>
        <dbReference type="ARBA" id="ARBA00004496"/>
    </source>
</evidence>
<proteinExistence type="inferred from homology"/>
<dbReference type="GO" id="GO:0006400">
    <property type="term" value="P:tRNA modification"/>
    <property type="evidence" value="ECO:0007669"/>
    <property type="project" value="UniProtKB-UniRule"/>
</dbReference>
<evidence type="ECO:0000313" key="10">
    <source>
        <dbReference type="EMBL" id="TCV92568.1"/>
    </source>
</evidence>
<dbReference type="AlphaFoldDB" id="A0A4R3YM59"/>
<dbReference type="SUPFAM" id="SSF52402">
    <property type="entry name" value="Adenine nucleotide alpha hydrolases-like"/>
    <property type="match status" value="1"/>
</dbReference>
<dbReference type="InterPro" id="IPR015262">
    <property type="entry name" value="tRNA_Ile_lys_synt_subst-bd"/>
</dbReference>